<sequence>MGDGLSAALRPAPEGRREAVLDAALETFARFGYRKTSMDDVAADARISRPGLYFLFSSKGALFRAAIERAIELDLAMAQRALAAPDRPLVDRVVEAFDHWAGRYVGPMGDVQALVSDNPGLLGPVAAAGPDRFQRMLDDALRAEVRDPEAVVRTLISVSVGVKHQVADRVEYLERLRTAAALLLDPLGCRASRD</sequence>
<evidence type="ECO:0000256" key="1">
    <source>
        <dbReference type="ARBA" id="ARBA00023015"/>
    </source>
</evidence>
<gene>
    <name evidence="6" type="ORF">GCM10025783_31580</name>
</gene>
<evidence type="ECO:0000256" key="2">
    <source>
        <dbReference type="ARBA" id="ARBA00023125"/>
    </source>
</evidence>
<dbReference type="PANTHER" id="PTHR47506:SF1">
    <property type="entry name" value="HTH-TYPE TRANSCRIPTIONAL REGULATOR YJDC"/>
    <property type="match status" value="1"/>
</dbReference>
<dbReference type="Proteomes" id="UP001500121">
    <property type="component" value="Unassembled WGS sequence"/>
</dbReference>
<evidence type="ECO:0000256" key="3">
    <source>
        <dbReference type="ARBA" id="ARBA00023163"/>
    </source>
</evidence>
<dbReference type="InterPro" id="IPR001647">
    <property type="entry name" value="HTH_TetR"/>
</dbReference>
<reference evidence="7" key="1">
    <citation type="journal article" date="2019" name="Int. J. Syst. Evol. Microbiol.">
        <title>The Global Catalogue of Microorganisms (GCM) 10K type strain sequencing project: providing services to taxonomists for standard genome sequencing and annotation.</title>
        <authorList>
            <consortium name="The Broad Institute Genomics Platform"/>
            <consortium name="The Broad Institute Genome Sequencing Center for Infectious Disease"/>
            <person name="Wu L."/>
            <person name="Ma J."/>
        </authorList>
    </citation>
    <scope>NUCLEOTIDE SEQUENCE [LARGE SCALE GENOMIC DNA]</scope>
    <source>
        <strain evidence="7">JCM 19015</strain>
    </source>
</reference>
<evidence type="ECO:0000313" key="6">
    <source>
        <dbReference type="EMBL" id="GAA4755966.1"/>
    </source>
</evidence>
<feature type="domain" description="HTH tetR-type" evidence="5">
    <location>
        <begin position="14"/>
        <end position="74"/>
    </location>
</feature>
<dbReference type="PANTHER" id="PTHR47506">
    <property type="entry name" value="TRANSCRIPTIONAL REGULATORY PROTEIN"/>
    <property type="match status" value="1"/>
</dbReference>
<keyword evidence="1" id="KW-0805">Transcription regulation</keyword>
<evidence type="ECO:0000256" key="4">
    <source>
        <dbReference type="PROSITE-ProRule" id="PRU00335"/>
    </source>
</evidence>
<dbReference type="SUPFAM" id="SSF46689">
    <property type="entry name" value="Homeodomain-like"/>
    <property type="match status" value="1"/>
</dbReference>
<proteinExistence type="predicted"/>
<dbReference type="PRINTS" id="PR00455">
    <property type="entry name" value="HTHTETR"/>
</dbReference>
<dbReference type="Pfam" id="PF00440">
    <property type="entry name" value="TetR_N"/>
    <property type="match status" value="1"/>
</dbReference>
<feature type="DNA-binding region" description="H-T-H motif" evidence="4">
    <location>
        <begin position="37"/>
        <end position="56"/>
    </location>
</feature>
<accession>A0ABP8ZGS0</accession>
<keyword evidence="2 4" id="KW-0238">DNA-binding</keyword>
<dbReference type="InterPro" id="IPR009057">
    <property type="entry name" value="Homeodomain-like_sf"/>
</dbReference>
<dbReference type="RefSeq" id="WP_345482312.1">
    <property type="nucleotide sequence ID" value="NZ_BAABLP010000009.1"/>
</dbReference>
<evidence type="ECO:0000259" key="5">
    <source>
        <dbReference type="PROSITE" id="PS50977"/>
    </source>
</evidence>
<dbReference type="Gene3D" id="1.10.357.10">
    <property type="entry name" value="Tetracycline Repressor, domain 2"/>
    <property type="match status" value="1"/>
</dbReference>
<dbReference type="PROSITE" id="PS50977">
    <property type="entry name" value="HTH_TETR_2"/>
    <property type="match status" value="1"/>
</dbReference>
<dbReference type="EMBL" id="BAABLP010000009">
    <property type="protein sequence ID" value="GAA4755966.1"/>
    <property type="molecule type" value="Genomic_DNA"/>
</dbReference>
<name>A0ABP8ZGS0_9MICO</name>
<keyword evidence="3" id="KW-0804">Transcription</keyword>
<keyword evidence="7" id="KW-1185">Reference proteome</keyword>
<protein>
    <submittedName>
        <fullName evidence="6">TetR/AcrR family transcriptional regulator</fullName>
    </submittedName>
</protein>
<comment type="caution">
    <text evidence="6">The sequence shown here is derived from an EMBL/GenBank/DDBJ whole genome shotgun (WGS) entry which is preliminary data.</text>
</comment>
<organism evidence="6 7">
    <name type="scientific">Amnibacterium soli</name>
    <dbReference type="NCBI Taxonomy" id="1282736"/>
    <lineage>
        <taxon>Bacteria</taxon>
        <taxon>Bacillati</taxon>
        <taxon>Actinomycetota</taxon>
        <taxon>Actinomycetes</taxon>
        <taxon>Micrococcales</taxon>
        <taxon>Microbacteriaceae</taxon>
        <taxon>Amnibacterium</taxon>
    </lineage>
</organism>
<evidence type="ECO:0000313" key="7">
    <source>
        <dbReference type="Proteomes" id="UP001500121"/>
    </source>
</evidence>